<name>A0ABV0VTK9_9TELE</name>
<organism evidence="2 3">
    <name type="scientific">Xenotaenia resolanae</name>
    <dbReference type="NCBI Taxonomy" id="208358"/>
    <lineage>
        <taxon>Eukaryota</taxon>
        <taxon>Metazoa</taxon>
        <taxon>Chordata</taxon>
        <taxon>Craniata</taxon>
        <taxon>Vertebrata</taxon>
        <taxon>Euteleostomi</taxon>
        <taxon>Actinopterygii</taxon>
        <taxon>Neopterygii</taxon>
        <taxon>Teleostei</taxon>
        <taxon>Neoteleostei</taxon>
        <taxon>Acanthomorphata</taxon>
        <taxon>Ovalentaria</taxon>
        <taxon>Atherinomorphae</taxon>
        <taxon>Cyprinodontiformes</taxon>
        <taxon>Goodeidae</taxon>
        <taxon>Xenotaenia</taxon>
    </lineage>
</organism>
<dbReference type="Proteomes" id="UP001444071">
    <property type="component" value="Unassembled WGS sequence"/>
</dbReference>
<keyword evidence="3" id="KW-1185">Reference proteome</keyword>
<feature type="region of interest" description="Disordered" evidence="1">
    <location>
        <begin position="33"/>
        <end position="53"/>
    </location>
</feature>
<evidence type="ECO:0000313" key="3">
    <source>
        <dbReference type="Proteomes" id="UP001444071"/>
    </source>
</evidence>
<accession>A0ABV0VTK9</accession>
<protein>
    <submittedName>
        <fullName evidence="2">Uncharacterized protein</fullName>
    </submittedName>
</protein>
<evidence type="ECO:0000256" key="1">
    <source>
        <dbReference type="SAM" id="MobiDB-lite"/>
    </source>
</evidence>
<comment type="caution">
    <text evidence="2">The sequence shown here is derived from an EMBL/GenBank/DDBJ whole genome shotgun (WGS) entry which is preliminary data.</text>
</comment>
<evidence type="ECO:0000313" key="2">
    <source>
        <dbReference type="EMBL" id="MEQ2260565.1"/>
    </source>
</evidence>
<gene>
    <name evidence="2" type="ORF">XENORESO_020501</name>
</gene>
<proteinExistence type="predicted"/>
<dbReference type="EMBL" id="JAHRIM010010819">
    <property type="protein sequence ID" value="MEQ2260565.1"/>
    <property type="molecule type" value="Genomic_DNA"/>
</dbReference>
<sequence length="105" mass="11498">MQCCFSDTFCNKKHKCKSISSVSPLLSMFKPRLKTSDSGKTSGGMSKGKIKSPSSSKAAALKYLSYRSHSDGVSYSSGSRARREFAEMLAPMSGKVFLVQMVLWL</sequence>
<reference evidence="2 3" key="1">
    <citation type="submission" date="2021-06" db="EMBL/GenBank/DDBJ databases">
        <authorList>
            <person name="Palmer J.M."/>
        </authorList>
    </citation>
    <scope>NUCLEOTIDE SEQUENCE [LARGE SCALE GENOMIC DNA]</scope>
    <source>
        <strain evidence="2 3">XR_2019</strain>
        <tissue evidence="2">Muscle</tissue>
    </source>
</reference>